<accession>A0A6N7J0M9</accession>
<dbReference type="AlphaFoldDB" id="A0A6N7J0M9"/>
<dbReference type="PROSITE" id="PS50113">
    <property type="entry name" value="PAC"/>
    <property type="match status" value="1"/>
</dbReference>
<dbReference type="SUPFAM" id="SSF55785">
    <property type="entry name" value="PYP-like sensor domain (PAS domain)"/>
    <property type="match status" value="1"/>
</dbReference>
<feature type="domain" description="PAC" evidence="2">
    <location>
        <begin position="187"/>
        <end position="235"/>
    </location>
</feature>
<reference evidence="3" key="1">
    <citation type="journal article" date="2020" name="Appl. Environ. Microbiol.">
        <title>Medium-Chain Fatty Acid Synthesis by 'Candidatus Weimeria bifida' gen. nov., sp. nov., and 'Candidatus Pseudoramibacter fermentans' sp. nov.</title>
        <authorList>
            <person name="Scarborough M.J."/>
            <person name="Myers K.S."/>
            <person name="Donohue T.J."/>
            <person name="Noguera D.R."/>
        </authorList>
    </citation>
    <scope>NUCLEOTIDE SEQUENCE</scope>
    <source>
        <strain evidence="3">LCO1.1</strain>
    </source>
</reference>
<name>A0A6N7J0M9_9FIRM</name>
<sequence length="235" mass="26926">MDGEFHFNKQEKKYLSAFPGMLVIFQVLDGMDRVILASDNMLDSMNLTYDELATYFINGFKPLIRYTPLKGETQYFAGKSVTQKRKRAVLRYVTYADVTNIYNKLHKLEEDSSGQDFVYKQILDAIPTGIFWKDIDRKFLGANKAFLDAYGFSSEDAIIGKTDEDMGWHPEPEHFKKVEEEVLSEKKTKTARTKNLIQGRERDIVALKSPLYDKDGNVSGIVGSFIDVTEVEDED</sequence>
<dbReference type="EMBL" id="VOGC01000006">
    <property type="protein sequence ID" value="MQN01551.1"/>
    <property type="molecule type" value="Genomic_DNA"/>
</dbReference>
<dbReference type="PROSITE" id="PS50112">
    <property type="entry name" value="PAS"/>
    <property type="match status" value="1"/>
</dbReference>
<feature type="domain" description="PAS" evidence="1">
    <location>
        <begin position="115"/>
        <end position="158"/>
    </location>
</feature>
<dbReference type="Gene3D" id="3.30.450.20">
    <property type="entry name" value="PAS domain"/>
    <property type="match status" value="1"/>
</dbReference>
<dbReference type="InterPro" id="IPR000700">
    <property type="entry name" value="PAS-assoc_C"/>
</dbReference>
<dbReference type="Pfam" id="PF08448">
    <property type="entry name" value="PAS_4"/>
    <property type="match status" value="1"/>
</dbReference>
<dbReference type="InterPro" id="IPR035965">
    <property type="entry name" value="PAS-like_dom_sf"/>
</dbReference>
<evidence type="ECO:0000259" key="2">
    <source>
        <dbReference type="PROSITE" id="PS50113"/>
    </source>
</evidence>
<dbReference type="Proteomes" id="UP000460257">
    <property type="component" value="Unassembled WGS sequence"/>
</dbReference>
<dbReference type="CDD" id="cd00130">
    <property type="entry name" value="PAS"/>
    <property type="match status" value="1"/>
</dbReference>
<dbReference type="NCBIfam" id="TIGR00229">
    <property type="entry name" value="sensory_box"/>
    <property type="match status" value="1"/>
</dbReference>
<keyword evidence="4" id="KW-1185">Reference proteome</keyword>
<proteinExistence type="predicted"/>
<gene>
    <name evidence="3" type="ORF">FRC54_06420</name>
</gene>
<dbReference type="InterPro" id="IPR013656">
    <property type="entry name" value="PAS_4"/>
</dbReference>
<evidence type="ECO:0000313" key="4">
    <source>
        <dbReference type="Proteomes" id="UP000460257"/>
    </source>
</evidence>
<comment type="caution">
    <text evidence="3">The sequence shown here is derived from an EMBL/GenBank/DDBJ whole genome shotgun (WGS) entry which is preliminary data.</text>
</comment>
<organism evidence="3 4">
    <name type="scientific">Candidatus Weimeria bifida</name>
    <dbReference type="NCBI Taxonomy" id="2599074"/>
    <lineage>
        <taxon>Bacteria</taxon>
        <taxon>Bacillati</taxon>
        <taxon>Bacillota</taxon>
        <taxon>Clostridia</taxon>
        <taxon>Lachnospirales</taxon>
        <taxon>Lachnospiraceae</taxon>
        <taxon>Candidatus Weimeria</taxon>
    </lineage>
</organism>
<evidence type="ECO:0000259" key="1">
    <source>
        <dbReference type="PROSITE" id="PS50112"/>
    </source>
</evidence>
<evidence type="ECO:0000313" key="3">
    <source>
        <dbReference type="EMBL" id="MQN01551.1"/>
    </source>
</evidence>
<dbReference type="InterPro" id="IPR000014">
    <property type="entry name" value="PAS"/>
</dbReference>
<protein>
    <submittedName>
        <fullName evidence="3">PAS domain S-box protein</fullName>
    </submittedName>
</protein>